<dbReference type="Proteomes" id="UP001595923">
    <property type="component" value="Unassembled WGS sequence"/>
</dbReference>
<name>A0ABV9DTM5_9ACTN</name>
<evidence type="ECO:0000313" key="3">
    <source>
        <dbReference type="Proteomes" id="UP001595923"/>
    </source>
</evidence>
<keyword evidence="1" id="KW-0732">Signal</keyword>
<accession>A0ABV9DTM5</accession>
<gene>
    <name evidence="2" type="ORF">ACFO4E_07580</name>
</gene>
<dbReference type="RefSeq" id="WP_378572331.1">
    <property type="nucleotide sequence ID" value="NZ_JBHSFQ010000005.1"/>
</dbReference>
<sequence>MKRIVVALAAAGLVLAAAVPSHAAQGILRLGFQTIANPSGCYNSQTWPLSVSNGTDQPVTIYGQPDCQGDPLSVVGPGGNVVEEFGASVSVP</sequence>
<feature type="signal peptide" evidence="1">
    <location>
        <begin position="1"/>
        <end position="23"/>
    </location>
</feature>
<proteinExistence type="predicted"/>
<comment type="caution">
    <text evidence="2">The sequence shown here is derived from an EMBL/GenBank/DDBJ whole genome shotgun (WGS) entry which is preliminary data.</text>
</comment>
<dbReference type="EMBL" id="JBHSFQ010000005">
    <property type="protein sequence ID" value="MFC4561714.1"/>
    <property type="molecule type" value="Genomic_DNA"/>
</dbReference>
<evidence type="ECO:0000313" key="2">
    <source>
        <dbReference type="EMBL" id="MFC4561714.1"/>
    </source>
</evidence>
<protein>
    <recommendedName>
        <fullName evidence="4">Secreted protein</fullName>
    </recommendedName>
</protein>
<organism evidence="2 3">
    <name type="scientific">Nocardiopsis mangrovi</name>
    <dbReference type="NCBI Taxonomy" id="1179818"/>
    <lineage>
        <taxon>Bacteria</taxon>
        <taxon>Bacillati</taxon>
        <taxon>Actinomycetota</taxon>
        <taxon>Actinomycetes</taxon>
        <taxon>Streptosporangiales</taxon>
        <taxon>Nocardiopsidaceae</taxon>
        <taxon>Nocardiopsis</taxon>
    </lineage>
</organism>
<reference evidence="3" key="1">
    <citation type="journal article" date="2019" name="Int. J. Syst. Evol. Microbiol.">
        <title>The Global Catalogue of Microorganisms (GCM) 10K type strain sequencing project: providing services to taxonomists for standard genome sequencing and annotation.</title>
        <authorList>
            <consortium name="The Broad Institute Genomics Platform"/>
            <consortium name="The Broad Institute Genome Sequencing Center for Infectious Disease"/>
            <person name="Wu L."/>
            <person name="Ma J."/>
        </authorList>
    </citation>
    <scope>NUCLEOTIDE SEQUENCE [LARGE SCALE GENOMIC DNA]</scope>
    <source>
        <strain evidence="3">XZYJ18</strain>
    </source>
</reference>
<evidence type="ECO:0008006" key="4">
    <source>
        <dbReference type="Google" id="ProtNLM"/>
    </source>
</evidence>
<feature type="chain" id="PRO_5045849370" description="Secreted protein" evidence="1">
    <location>
        <begin position="24"/>
        <end position="92"/>
    </location>
</feature>
<evidence type="ECO:0000256" key="1">
    <source>
        <dbReference type="SAM" id="SignalP"/>
    </source>
</evidence>
<keyword evidence="3" id="KW-1185">Reference proteome</keyword>